<geneLocation type="plasmid" evidence="1 2">
    <name>lp36</name>
</geneLocation>
<protein>
    <submittedName>
        <fullName evidence="1">Variable large family protein</fullName>
    </submittedName>
</protein>
<reference evidence="1" key="1">
    <citation type="submission" date="2024-11" db="EMBL/GenBank/DDBJ databases">
        <title>Sequencing of Borrelia variable plasmids from multiple Borrelia sensu lato isolates.</title>
        <authorList>
            <person name="Mongodin E.F."/>
            <person name="Rudenko N."/>
            <person name="Fraser C.M."/>
            <person name="Schutzer S."/>
            <person name="Luft B."/>
            <person name="Morgan R."/>
            <person name="Casjens S."/>
            <person name="Qiu W."/>
        </authorList>
    </citation>
    <scope>NUCLEOTIDE SEQUENCE</scope>
    <source>
        <strain evidence="1">SCW30h</strain>
    </source>
</reference>
<keyword evidence="1" id="KW-0614">Plasmid</keyword>
<dbReference type="EMBL" id="CP179252">
    <property type="protein sequence ID" value="XOU08942.1"/>
    <property type="molecule type" value="Genomic_DNA"/>
</dbReference>
<evidence type="ECO:0000313" key="2">
    <source>
        <dbReference type="Proteomes" id="UP001305925"/>
    </source>
</evidence>
<dbReference type="Proteomes" id="UP001305925">
    <property type="component" value="Plasmid lp36"/>
</dbReference>
<gene>
    <name evidence="1" type="ORF">QIA00_05145</name>
</gene>
<accession>A0ACD5G6H3</accession>
<evidence type="ECO:0000313" key="1">
    <source>
        <dbReference type="EMBL" id="XOU08942.1"/>
    </source>
</evidence>
<sequence>MLRKKPGVELKVDAGAGAAGNVDAGKLFNVGGRNGAGANDEAIGKAADAVSKVSGKQILHAIVTSGDGGGAKASAATNPIDAAIGADEDDANAFGVNMQKNDAIAAALVLRGMAKDGKFALAGGANGTSLKNAVESAVTGTSEWLKEMIDAAKKAGEKNGGAGESIGNVATAGSNGAQGDAGSVKAIAGGMKGIVDAAKKAGVELKVGGDAGGGGAGNENVDAGKLFNVGGRAGANDEAIGKAADAVSKVSGKQILHAIVTSDGNGAGASTATNPIDSAIGAADDDNAAFGVGNMQKNDAIAAALVLRGMAKGGKFALAGGAKGTSLKNAVESAVTGTSEWLKEMIDAAKKAGEKNGGGGGESIGNVAAANNGAQGNAGSVKAIAGGMKGIVDAAKKAGVELKVDGGGGAAENADVGKLFNVGGRASANDAAIGKAADAVSKVSGKQILHAIVTSGGDGNGAGASEATNPIDAAIGAAGDDANAFGDNMQKNDAIAAALVLRGMAKGGKFALDGAAANGQKSLKNAVESAVTGTSGWLKEMIDAAKKAGEKNGGGGVESTGNVAAAGNNGAQGDADGVKAIAGGMKGIVDAAKKAGVELKVDAGGGNENEDVGKLFNAGGRDNADDAAIGKAADAVSKVSGKQILHAIVTSGDGNGARASDATNPIDAAIGAADDDDDAGAFTGNMQKNDAIAAALVLRGMAKGGKFALDGGANGQKSLKNAVKSAVTKTVGALTEIIGEAVRSGLKGIGDAVKKQVRRMVVLVIALETLLMLVIMAPKGTLTVLRRLLVE</sequence>
<proteinExistence type="predicted"/>
<organism evidence="1 2">
    <name type="scientific">Borreliella americana</name>
    <dbReference type="NCBI Taxonomy" id="478807"/>
    <lineage>
        <taxon>Bacteria</taxon>
        <taxon>Pseudomonadati</taxon>
        <taxon>Spirochaetota</taxon>
        <taxon>Spirochaetia</taxon>
        <taxon>Spirochaetales</taxon>
        <taxon>Borreliaceae</taxon>
        <taxon>Borreliella</taxon>
    </lineage>
</organism>
<keyword evidence="2" id="KW-1185">Reference proteome</keyword>
<name>A0ACD5G6H3_9SPIR</name>